<protein>
    <submittedName>
        <fullName evidence="2">Uncharacterized protein</fullName>
    </submittedName>
</protein>
<dbReference type="STRING" id="1328313.DS2_01130"/>
<accession>W7QK42</accession>
<comment type="caution">
    <text evidence="2">The sequence shown here is derived from an EMBL/GenBank/DDBJ whole genome shotgun (WGS) entry which is preliminary data.</text>
</comment>
<keyword evidence="1" id="KW-1133">Transmembrane helix</keyword>
<name>W7QK42_9ALTE</name>
<evidence type="ECO:0000256" key="1">
    <source>
        <dbReference type="SAM" id="Phobius"/>
    </source>
</evidence>
<dbReference type="Proteomes" id="UP000019276">
    <property type="component" value="Unassembled WGS sequence"/>
</dbReference>
<proteinExistence type="predicted"/>
<reference evidence="2 3" key="1">
    <citation type="journal article" date="2014" name="Genome Announc.">
        <title>Draft Genome Sequence of the Agar-Degrading Bacterium Catenovulum sp. Strain DS-2, Isolated from Intestines of Haliotis diversicolor.</title>
        <authorList>
            <person name="Shan D."/>
            <person name="Li X."/>
            <person name="Gu Z."/>
            <person name="Wei G."/>
            <person name="Gao Z."/>
            <person name="Shao Z."/>
        </authorList>
    </citation>
    <scope>NUCLEOTIDE SEQUENCE [LARGE SCALE GENOMIC DNA]</scope>
    <source>
        <strain evidence="2 3">DS-2</strain>
    </source>
</reference>
<keyword evidence="3" id="KW-1185">Reference proteome</keyword>
<gene>
    <name evidence="2" type="ORF">DS2_01130</name>
</gene>
<organism evidence="2 3">
    <name type="scientific">Catenovulum agarivorans DS-2</name>
    <dbReference type="NCBI Taxonomy" id="1328313"/>
    <lineage>
        <taxon>Bacteria</taxon>
        <taxon>Pseudomonadati</taxon>
        <taxon>Pseudomonadota</taxon>
        <taxon>Gammaproteobacteria</taxon>
        <taxon>Alteromonadales</taxon>
        <taxon>Alteromonadaceae</taxon>
        <taxon>Catenovulum</taxon>
    </lineage>
</organism>
<sequence>MVYMQQSWRLKLQLIASVVALLLLVVLVKYINQQGTDIIQLNDRCNLSISNCVLSLSNGVTVTIVASEQTFELEQNNRIALRFGKSSDIDLAPLTMSASLSGMNMDMGTIPLEVNQFDDEFVVNVIPVMCTERNMQWKIDFIVDDTRTQAAQTSVFSATFNTNW</sequence>
<feature type="transmembrane region" description="Helical" evidence="1">
    <location>
        <begin position="12"/>
        <end position="31"/>
    </location>
</feature>
<evidence type="ECO:0000313" key="2">
    <source>
        <dbReference type="EMBL" id="EWH12281.1"/>
    </source>
</evidence>
<dbReference type="EMBL" id="ARZY01000001">
    <property type="protein sequence ID" value="EWH12281.1"/>
    <property type="molecule type" value="Genomic_DNA"/>
</dbReference>
<evidence type="ECO:0000313" key="3">
    <source>
        <dbReference type="Proteomes" id="UP000019276"/>
    </source>
</evidence>
<keyword evidence="1" id="KW-0472">Membrane</keyword>
<dbReference type="AlphaFoldDB" id="W7QK42"/>
<keyword evidence="1" id="KW-0812">Transmembrane</keyword>